<evidence type="ECO:0000313" key="2">
    <source>
        <dbReference type="EMBL" id="MBB5036081.1"/>
    </source>
</evidence>
<dbReference type="EMBL" id="JACHIF010000001">
    <property type="protein sequence ID" value="MBB5036081.1"/>
    <property type="molecule type" value="Genomic_DNA"/>
</dbReference>
<dbReference type="Proteomes" id="UP000534294">
    <property type="component" value="Unassembled WGS sequence"/>
</dbReference>
<feature type="signal peptide" evidence="1">
    <location>
        <begin position="1"/>
        <end position="23"/>
    </location>
</feature>
<dbReference type="AlphaFoldDB" id="A0A7W8DNM5"/>
<comment type="caution">
    <text evidence="2">The sequence shown here is derived from an EMBL/GenBank/DDBJ whole genome shotgun (WGS) entry which is preliminary data.</text>
</comment>
<gene>
    <name evidence="2" type="ORF">HNQ64_000315</name>
</gene>
<accession>A0A7W8DNM5</accession>
<reference evidence="2 3" key="1">
    <citation type="submission" date="2020-08" db="EMBL/GenBank/DDBJ databases">
        <title>Genomic Encyclopedia of Type Strains, Phase IV (KMG-IV): sequencing the most valuable type-strain genomes for metagenomic binning, comparative biology and taxonomic classification.</title>
        <authorList>
            <person name="Goeker M."/>
        </authorList>
    </citation>
    <scope>NUCLEOTIDE SEQUENCE [LARGE SCALE GENOMIC DNA]</scope>
    <source>
        <strain evidence="2 3">DSM 12251</strain>
    </source>
</reference>
<protein>
    <submittedName>
        <fullName evidence="2">Uncharacterized protein</fullName>
    </submittedName>
</protein>
<organism evidence="2 3">
    <name type="scientific">Prosthecobacter dejongeii</name>
    <dbReference type="NCBI Taxonomy" id="48465"/>
    <lineage>
        <taxon>Bacteria</taxon>
        <taxon>Pseudomonadati</taxon>
        <taxon>Verrucomicrobiota</taxon>
        <taxon>Verrucomicrobiia</taxon>
        <taxon>Verrucomicrobiales</taxon>
        <taxon>Verrucomicrobiaceae</taxon>
        <taxon>Prosthecobacter</taxon>
    </lineage>
</organism>
<evidence type="ECO:0000256" key="1">
    <source>
        <dbReference type="SAM" id="SignalP"/>
    </source>
</evidence>
<name>A0A7W8DNM5_9BACT</name>
<evidence type="ECO:0000313" key="3">
    <source>
        <dbReference type="Proteomes" id="UP000534294"/>
    </source>
</evidence>
<feature type="chain" id="PRO_5030725153" evidence="1">
    <location>
        <begin position="24"/>
        <end position="155"/>
    </location>
</feature>
<dbReference type="RefSeq" id="WP_184204520.1">
    <property type="nucleotide sequence ID" value="NZ_JACHIF010000001.1"/>
</dbReference>
<keyword evidence="3" id="KW-1185">Reference proteome</keyword>
<sequence>MKHCLRLALLVATCLTMSNCVSAWMTASTGVTLKTGMERAEVHRQLGAPNATITDVTVLDTYGRELKAKFMDTHVYQGKLNSFDEGSGQAISNAVTLGTAEAIMIPMTAAEIAMRSMQHHRIEIAYDANQRLLEYADNEPLQRARAPDKSRNSAC</sequence>
<proteinExistence type="predicted"/>
<keyword evidence="1" id="KW-0732">Signal</keyword>